<evidence type="ECO:0000256" key="10">
    <source>
        <dbReference type="ARBA" id="ARBA00029443"/>
    </source>
</evidence>
<dbReference type="InterPro" id="IPR006162">
    <property type="entry name" value="Ppantetheine_attach_site"/>
</dbReference>
<evidence type="ECO:0000256" key="8">
    <source>
        <dbReference type="ARBA" id="ARBA00023002"/>
    </source>
</evidence>
<dbReference type="Gene3D" id="3.40.47.10">
    <property type="match status" value="1"/>
</dbReference>
<dbReference type="InterPro" id="IPR049552">
    <property type="entry name" value="PKS_DH_N"/>
</dbReference>
<dbReference type="InterPro" id="IPR045851">
    <property type="entry name" value="AMP-bd_C_sf"/>
</dbReference>
<dbReference type="Gene3D" id="3.40.50.150">
    <property type="entry name" value="Vaccinia Virus protein VP39"/>
    <property type="match status" value="1"/>
</dbReference>
<dbReference type="InterPro" id="IPR014031">
    <property type="entry name" value="Ketoacyl_synth_C"/>
</dbReference>
<dbReference type="Gene3D" id="3.40.50.720">
    <property type="entry name" value="NAD(P)-binding Rossmann-like Domain"/>
    <property type="match status" value="3"/>
</dbReference>
<dbReference type="CDD" id="cd00833">
    <property type="entry name" value="PKS"/>
    <property type="match status" value="1"/>
</dbReference>
<dbReference type="CDD" id="cd05930">
    <property type="entry name" value="A_NRPS"/>
    <property type="match status" value="1"/>
</dbReference>
<evidence type="ECO:0000256" key="5">
    <source>
        <dbReference type="ARBA" id="ARBA00022603"/>
    </source>
</evidence>
<evidence type="ECO:0000256" key="12">
    <source>
        <dbReference type="SAM" id="MobiDB-lite"/>
    </source>
</evidence>
<comment type="similarity">
    <text evidence="10">In the C-terminal section; belongs to the NRP synthetase family.</text>
</comment>
<dbReference type="FunFam" id="3.40.47.10:FF:000019">
    <property type="entry name" value="Polyketide synthase type I"/>
    <property type="match status" value="1"/>
</dbReference>
<dbReference type="InterPro" id="IPR014043">
    <property type="entry name" value="Acyl_transferase_dom"/>
</dbReference>
<dbReference type="Pfam" id="PF14765">
    <property type="entry name" value="PS-DH"/>
    <property type="match status" value="1"/>
</dbReference>
<dbReference type="GO" id="GO:0016874">
    <property type="term" value="F:ligase activity"/>
    <property type="evidence" value="ECO:0007669"/>
    <property type="project" value="UniProtKB-KW"/>
</dbReference>
<dbReference type="SUPFAM" id="SSF53335">
    <property type="entry name" value="S-adenosyl-L-methionine-dependent methyltransferases"/>
    <property type="match status" value="1"/>
</dbReference>
<feature type="region of interest" description="Disordered" evidence="12">
    <location>
        <begin position="3942"/>
        <end position="3965"/>
    </location>
</feature>
<dbReference type="PROSITE" id="PS52019">
    <property type="entry name" value="PKS_MFAS_DH"/>
    <property type="match status" value="1"/>
</dbReference>
<dbReference type="SUPFAM" id="SSF55048">
    <property type="entry name" value="Probable ACP-binding domain of malonyl-CoA ACP transacylase"/>
    <property type="match status" value="1"/>
</dbReference>
<sequence length="4279" mass="470677">MASQCFSKEPIAIIGTSCRFPGGANTPSKLWDLLTEKRDVQSPIPPERFNVDAFYSSNGDKNGCTDVKKAYLLSEDIRLFDASFFKINPREAEAMDPQQRLLLEAVYEATETAGLPMEDLKGSDTAVYVGCMTGDYHEMLMRDPQDMPKYMATGTARSILSNRISYLFDWKGPSMTIDTACSSSLVAVYDAVTALRNGVSGIACAGGVNLILGPDMMISESKLHMLSPTGRSRMWDASANGYARGEGVAAIMMKTLSQALADGDHIEGIIREIGVNSDGRTNGITLPSPDAQKALIRQTYRNAGLDVFKDRCQFFEAHGTGTPAGDPLEARAIHEAFFSNGIIVDEPMYVGSVKTAIGHLEGCAGLAGMIKALEAVKRGIIPPNQLFENLNPAIKPYTSNLKLPVESHPWPKLAVGSARRASVNSFGFGGTNVHAIIEHFDNSSTQTSANEAISTPLLLSANSDLSLRAQISQLADVLENAESQQVESILYTLAHRRSQLPLRTYFSGHDLPSLQKKLRSATVEDIVLPTSKQDVPLGPTPRILGVFTGQGAQWPTMGRELLKSSPFARRLIASLEDSLARLPEPPAWTLTEQIMADKDTSRLSEAAISQPLCTAVQLMVVELLRKAGIKFDCVIGHSSGEISAAYAAGFLSLQDAIRVAYFRGVCAKLAGGANGAQGSMMAVGLSYEEASVFCEENFPGLVDLAASNAPSSTTLSGDKAGIEEAKALLDQQGTFARVLRVDTAYHSHHMHPCAEPYLDLLQAVNVKALPGDESCEWYSSVLGERIDASLHGEALAGEYWVENMINPVLFSMASELASGATLPCHVAVEVGPHPALKGPFNQTYKRATGSQLPYQATLSRNVHDVAALSDTLGFIWSHLGKGSVDFTSYTQAFSTSFNTTLATDLPPYSWDHTQSFWRESRKSLKYRQRDHPPHTLLGVRSVEDPGDSLRWLNHLRLEDVPWLDGHKVEGQVVLPAAAYLVMAMESARAIDETKSVQLVELSEVHIMSAIQLGQDLQAIETVFNLEVGDHQPSHATATWSLSTPLRDGNWKCNAKGKVRVEFGSMDGASLLPSRTTPIASLTSVDVERFYSSLTSIGLEYAGEFKHLDSIERQLSFATARTRHITPDFAAMIHPALLDAAFQSIFAAYCWPDDGSLQAPFVPTYFRSLRIVNTSQLRHDDELVVDSFLTNTNERELTADMDVFETTNNGPVLQLEGLTCTSLLRPGPSNAKELYTKTEWEVDITSAIASSEAGEEDTASDLELVDLCERLSYFYLRELNKEVRRDEVPNFDWHYQRIFEWIDNLFPSIRSGNHPTIKETWSSDSRESLMQQSAKFPGRIDLQLIQAVGENLPAVVRKQTTMLEHMVKDDMLNRIYKYGLGFERANVYLGRISKQLAHRYPRMNILEIGAGTGGATKGILESLSTTFKSYTFTDISTGFFEAAAETFEPWASKMIFKPLNIENDPTEQGFPQAHYDFIIASNVLHATKSLEVTMQNTRKLLKPGGQLLLLEVTSDIVRVKLMMSGLSGWWLGGDDGRRYGPTIPVSQWDSLLKQTGFSGVDKTVDDFVDNKKYMTSVMLSQAVDDRMQLLRQPLATSGDWLKSHAITIVGGKHKDMSTEIVKLVTQINGVHENPIHYVDSFEQLASSDIHVRSALVLEDLDEPILKNLTDDKLRGVQRLINECRQVLWVSKGCQRDEPFANMSVGMCRSLASEYPHIHLQHVDVEGDITSLTPSRIAEALLQLVYRGSLKSDDIVWSIEAELILREDQWFIPRVKSDQELNDQLNASKMTLQANKTLANDMVEIQKRRNQFVVVEPAASLHLSSSSSPVEIAVTHSLLYPFKLGHKSSGYLCYGYTATEPKTRVFAISGSNRSRISVPPFFAWDLSSNDVEPVNLLRKIAFAITAERVFGDTESGSTVLIHEADEFIGAALQWKAAELGLEIVLTTSDFTKAKSGDMTFVHALAPERVVSKAIPQGTRLIVDLSGRDYKITEPTFGRHISSHIRVVQLQDIIDSQPQGIEDPIIHGVRDAIASSLHLEGVGPVTAIPNVVNKPVSIKDYATVVEFSTNATIPAVIQPLEGHNLFRSDKTYLLVGFTGGLGKALCRWMVSCGVRHIALTTRNVDTFDKVWLEELTLQGAEVKLFQADVNAKDALTQAYQQIIEQMPPVCGAANAALLLSDRTFSELKVQDFLKVFGPKVKATQNLHDLLKEQKLDFFIMFSSLASVVGNRGQANYAASNLFMSAIAAQRRAQGLAASVMHIGMVLGVGYVSSTGAYEAILRSSNYMAISETDLFNMFLQAILVGQPDSTRGPELITGLNRYSLEPDAQKYFWRDNMRFSHHTVEEERQERSSSTKVSMSQRLEETKDATEILAIVEEEFCTKLERMLQAETGSVKTSQSLLGLGVDSLIAAEIRSWFFKELDIDIPVLEILNTASISELCSAAVSSLPAVSGQPAESKTEVTKEAIKSLDTVQTSTSVSSALPTEHEPFTRPNSTQVSTSETDSEEKASLKPTIVRSGPLSFAQERLWFLQQFLQNKATYNVTMRYRISGPLRLKDLGDAFQQVIQRHETLRTAFFIDPKTDSPRQAVLKDSPFSLELKHNTTAKAEYKRMQQTTYDLERGDVIRVVIVPNSDEEHDLIFGFHHIALDGFSAQIMVRDLAMAYSGQTLAPKEVGYLDFAIAQKSAKFPTDSIGYWKAEFEEPPPTLPVFDFAETNMRIPLTDYTTRAYERTLPAEEGGKTKAAARALGVTPFHIHLAALQVVLSDLASTNDICIGITDANKTHAAHMDAVGFFVNLLPLRLQSNPSQTLAELACNAKTKANHALVHSQIPFDVLLDELKLPRSTMHSPLFQVVLNFKMGSTQKVPLADCQAQLVTFKDADNPYDLTFDIETYNDGSTSIVIKTQEYLYTHSELGFVLDRYIDVLSLFASESSQTLGRACKPTTAQIQKALSLGKGERIPSPRLETLSHYFDDWVEKQPDTIALRTDDGKALTYRQLKGLVNQIAATLVEAGVSQGSKFAVYCEPSMYIFALLMAIAEVGGVYVPLDAQNPIKRLQLIVNDCQPDVLVIDDSTKDSAPELETAAKFINVYSIDPTSSASPDIENRARGSGMGYIYYTSGTTGVPKGVALTHTNLVHHIDGFIHYTGLRRCTMLQQAPLGFDMSLTQMSLVAVLGGTLVVASSDTRTDPMQIAQLMLAEKVTHTFMTPTLALAVIHHGYEYLSKCVDWEFALLSGEAVRAHVPPEFKRLGLKNLSLYDGYGPTEITINSSCGLNELSDTTPHDTRNPSIGLALPNYSCYILNENMQPVRPGFPGELVVGGCGIAIGYLNRGDLTQARFLPDPFASPEDISRGWTRMYRTGDKARFLPDGRIAFLGRIAGDSQIKLRGFRIELEDVANTIVKASKGVIPEAAVSLREGESGDGDSAFLVAFAIISEAHSPPDVKTYLKQLLKELCLPRYMIPARIVLTDKLPMNSSGKLDQYALDALPVLVDDDVVPQPLSETQERLKLGWLKALPPVTADVSIGPDTDFFAAGGNSLRIVTLREYISREFGVTVSVFDLFQGSMLSEMAAKIDGSAKAIDTKPIDWVEETRVDLTISPTEPQTSQKCNDLQVALTGSTGFLGLSILKSLLADKRVAKVHCLAIRSSSKLDPVFSSSRVVCYPGDLSLALLGLSEEQFDTFARSIDRIVHNGADVSFLKQYQSLRRSNVESTRELARMAVARSIPFHFVSTGGVVNLTGQDGLAEVSVSDYKPPVDGSLGYIASKWASEHILETYTKHGLPVWIHRPANITGTNAPTQDLMQNIFHYSAETSSLPDLSSWKGYFDFVPVENVAEGIVRSVAEIGEGKVVYRHHCGTQKVAVHDVKNYFETEQAKSMETTDSVIYLDLYALSDAIGGVTKKDLDTLKTKRPILVNSADMHTFCVNSAALKASSITSKTEDQRNGKIERLAGGREPSGILQDSASGLLSGPSPPTYEENVQPVKAALKLLRQEGVTSFQDAGADETAANAFAAVKKEGGLSARGFFDYSITPPENSTGRWNGKEEIGSMASLKWHAVKMFMDGVILYPPNTGSLIEPYFQPVDNRSMWKPKSNTGPKTYWDNDLLTRTLTGFFKNGIDAQIHVDGYMAVRTAFDALEAVREQNPKLRDYRVGFAHNEVTDPSDWPRFAELKADPIMNFWWSRAQYLEAFGEIAKFGSAIVHGSDWPIGPLDEWLSFKAEVTRSGDPEIPRSPASQGAPYEGKGLPALTLTREQAIRAITTESSRFLRVDAYIGSLEVGKLADAIVL</sequence>
<feature type="compositionally biased region" description="Polar residues" evidence="12">
    <location>
        <begin position="2489"/>
        <end position="2499"/>
    </location>
</feature>
<dbReference type="SUPFAM" id="SSF52777">
    <property type="entry name" value="CoA-dependent acyltransferases"/>
    <property type="match status" value="2"/>
</dbReference>
<dbReference type="InterPro" id="IPR013217">
    <property type="entry name" value="Methyltransf_12"/>
</dbReference>
<dbReference type="InterPro" id="IPR001227">
    <property type="entry name" value="Ac_transferase_dom_sf"/>
</dbReference>
<dbReference type="InterPro" id="IPR000873">
    <property type="entry name" value="AMP-dep_synth/lig_dom"/>
</dbReference>
<keyword evidence="2" id="KW-0596">Phosphopantetheine</keyword>
<gene>
    <name evidence="16" type="ORF">FIESC28_05255</name>
</gene>
<dbReference type="InterPro" id="IPR032466">
    <property type="entry name" value="Metal_Hydrolase"/>
</dbReference>
<dbReference type="InterPro" id="IPR001242">
    <property type="entry name" value="Condensation_dom"/>
</dbReference>
<feature type="domain" description="PKS/mFAS DH" evidence="15">
    <location>
        <begin position="934"/>
        <end position="1228"/>
    </location>
</feature>
<dbReference type="SUPFAM" id="SSF51556">
    <property type="entry name" value="Metallo-dependent hydrolases"/>
    <property type="match status" value="1"/>
</dbReference>
<dbReference type="InterPro" id="IPR036736">
    <property type="entry name" value="ACP-like_sf"/>
</dbReference>
<accession>A0A366RT69</accession>
<keyword evidence="8" id="KW-0560">Oxidoreductase</keyword>
<dbReference type="Pfam" id="PF07969">
    <property type="entry name" value="Amidohydro_3"/>
    <property type="match status" value="1"/>
</dbReference>
<dbReference type="InterPro" id="IPR042099">
    <property type="entry name" value="ANL_N_sf"/>
</dbReference>
<dbReference type="GO" id="GO:0008168">
    <property type="term" value="F:methyltransferase activity"/>
    <property type="evidence" value="ECO:0007669"/>
    <property type="project" value="UniProtKB-KW"/>
</dbReference>
<dbReference type="Pfam" id="PF00550">
    <property type="entry name" value="PP-binding"/>
    <property type="match status" value="2"/>
</dbReference>
<dbReference type="Pfam" id="PF16197">
    <property type="entry name" value="KAsynt_C_assoc"/>
    <property type="match status" value="1"/>
</dbReference>
<dbReference type="Pfam" id="PF00501">
    <property type="entry name" value="AMP-binding"/>
    <property type="match status" value="1"/>
</dbReference>
<dbReference type="Gene3D" id="3.20.20.140">
    <property type="entry name" value="Metal-dependent hydrolases"/>
    <property type="match status" value="1"/>
</dbReference>
<keyword evidence="7" id="KW-0677">Repeat</keyword>
<feature type="domain" description="Carrier" evidence="13">
    <location>
        <begin position="3493"/>
        <end position="3572"/>
    </location>
</feature>
<evidence type="ECO:0000259" key="13">
    <source>
        <dbReference type="PROSITE" id="PS50075"/>
    </source>
</evidence>
<dbReference type="Proteomes" id="UP000253153">
    <property type="component" value="Unassembled WGS sequence"/>
</dbReference>
<dbReference type="InterPro" id="IPR009081">
    <property type="entry name" value="PP-bd_ACP"/>
</dbReference>
<feature type="domain" description="Carrier" evidence="13">
    <location>
        <begin position="2368"/>
        <end position="2445"/>
    </location>
</feature>
<dbReference type="Gene3D" id="3.30.300.30">
    <property type="match status" value="1"/>
</dbReference>
<name>A0A366RT69_9HYPO</name>
<evidence type="ECO:0000256" key="9">
    <source>
        <dbReference type="ARBA" id="ARBA00023268"/>
    </source>
</evidence>
<dbReference type="SMART" id="SM00822">
    <property type="entry name" value="PKS_KR"/>
    <property type="match status" value="1"/>
</dbReference>
<dbReference type="InterPro" id="IPR014030">
    <property type="entry name" value="Ketoacyl_synth_N"/>
</dbReference>
<dbReference type="Pfam" id="PF08659">
    <property type="entry name" value="KR"/>
    <property type="match status" value="1"/>
</dbReference>
<dbReference type="InterPro" id="IPR029063">
    <property type="entry name" value="SAM-dependent_MTases_sf"/>
</dbReference>
<dbReference type="SUPFAM" id="SSF52151">
    <property type="entry name" value="FabD/lysophospholipase-like"/>
    <property type="match status" value="1"/>
</dbReference>
<feature type="region of interest" description="Disordered" evidence="12">
    <location>
        <begin position="2341"/>
        <end position="2360"/>
    </location>
</feature>
<keyword evidence="9" id="KW-0511">Multifunctional enzyme</keyword>
<dbReference type="InterPro" id="IPR013120">
    <property type="entry name" value="FAR_NAD-bd"/>
</dbReference>
<dbReference type="PROSITE" id="PS52004">
    <property type="entry name" value="KS3_2"/>
    <property type="match status" value="1"/>
</dbReference>
<dbReference type="PROSITE" id="PS00012">
    <property type="entry name" value="PHOSPHOPANTETHEINE"/>
    <property type="match status" value="1"/>
</dbReference>
<dbReference type="PROSITE" id="PS00455">
    <property type="entry name" value="AMP_BINDING"/>
    <property type="match status" value="1"/>
</dbReference>
<dbReference type="PROSITE" id="PS50075">
    <property type="entry name" value="CARRIER"/>
    <property type="match status" value="2"/>
</dbReference>
<dbReference type="Gene3D" id="3.40.366.10">
    <property type="entry name" value="Malonyl-Coenzyme A Acyl Carrier Protein, domain 2"/>
    <property type="match status" value="1"/>
</dbReference>
<dbReference type="InterPro" id="IPR050091">
    <property type="entry name" value="PKS_NRPS_Biosynth_Enz"/>
</dbReference>
<dbReference type="GO" id="GO:0031177">
    <property type="term" value="F:phosphopantetheine binding"/>
    <property type="evidence" value="ECO:0007669"/>
    <property type="project" value="InterPro"/>
</dbReference>
<dbReference type="NCBIfam" id="TIGR01733">
    <property type="entry name" value="AA-adenyl-dom"/>
    <property type="match status" value="1"/>
</dbReference>
<dbReference type="SUPFAM" id="SSF53901">
    <property type="entry name" value="Thiolase-like"/>
    <property type="match status" value="1"/>
</dbReference>
<dbReference type="Pfam" id="PF00668">
    <property type="entry name" value="Condensation"/>
    <property type="match status" value="1"/>
</dbReference>
<dbReference type="EMBL" id="QKXC01000107">
    <property type="protein sequence ID" value="RBR20291.1"/>
    <property type="molecule type" value="Genomic_DNA"/>
</dbReference>
<dbReference type="GeneID" id="41994698"/>
<dbReference type="InterPro" id="IPR016036">
    <property type="entry name" value="Malonyl_transacylase_ACP-bd"/>
</dbReference>
<keyword evidence="4" id="KW-0436">Ligase</keyword>
<dbReference type="SUPFAM" id="SSF51735">
    <property type="entry name" value="NAD(P)-binding Rossmann-fold domains"/>
    <property type="match status" value="2"/>
</dbReference>
<evidence type="ECO:0000313" key="17">
    <source>
        <dbReference type="Proteomes" id="UP000253153"/>
    </source>
</evidence>
<evidence type="ECO:0008006" key="18">
    <source>
        <dbReference type="Google" id="ProtNLM"/>
    </source>
</evidence>
<dbReference type="SMART" id="SM00827">
    <property type="entry name" value="PKS_AT"/>
    <property type="match status" value="1"/>
</dbReference>
<dbReference type="Pfam" id="PF00109">
    <property type="entry name" value="ketoacyl-synt"/>
    <property type="match status" value="1"/>
</dbReference>
<dbReference type="InterPro" id="IPR020841">
    <property type="entry name" value="PKS_Beta-ketoAc_synthase_dom"/>
</dbReference>
<evidence type="ECO:0000256" key="11">
    <source>
        <dbReference type="PROSITE-ProRule" id="PRU01363"/>
    </source>
</evidence>
<dbReference type="InterPro" id="IPR010071">
    <property type="entry name" value="AA_adenyl_dom"/>
</dbReference>
<dbReference type="CDD" id="cd19532">
    <property type="entry name" value="C_PKS-NRPS"/>
    <property type="match status" value="1"/>
</dbReference>
<dbReference type="Pfam" id="PF07993">
    <property type="entry name" value="NAD_binding_4"/>
    <property type="match status" value="1"/>
</dbReference>
<evidence type="ECO:0000256" key="7">
    <source>
        <dbReference type="ARBA" id="ARBA00022737"/>
    </source>
</evidence>
<dbReference type="OrthoDB" id="329835at2759"/>
<feature type="active site" description="Proton acceptor; for dehydratase activity" evidence="11">
    <location>
        <position position="966"/>
    </location>
</feature>
<feature type="region of interest" description="C-terminal hotdog fold" evidence="11">
    <location>
        <begin position="1081"/>
        <end position="1228"/>
    </location>
</feature>
<protein>
    <recommendedName>
        <fullName evidence="18">Carrier domain-containing protein</fullName>
    </recommendedName>
</protein>
<dbReference type="InterPro" id="IPR016039">
    <property type="entry name" value="Thiolase-like"/>
</dbReference>
<evidence type="ECO:0000256" key="6">
    <source>
        <dbReference type="ARBA" id="ARBA00022679"/>
    </source>
</evidence>
<dbReference type="InterPro" id="IPR049900">
    <property type="entry name" value="PKS_mFAS_DH"/>
</dbReference>
<evidence type="ECO:0000256" key="3">
    <source>
        <dbReference type="ARBA" id="ARBA00022553"/>
    </source>
</evidence>
<organism evidence="16 17">
    <name type="scientific">Fusarium coffeatum</name>
    <dbReference type="NCBI Taxonomy" id="231269"/>
    <lineage>
        <taxon>Eukaryota</taxon>
        <taxon>Fungi</taxon>
        <taxon>Dikarya</taxon>
        <taxon>Ascomycota</taxon>
        <taxon>Pezizomycotina</taxon>
        <taxon>Sordariomycetes</taxon>
        <taxon>Hypocreomycetidae</taxon>
        <taxon>Hypocreales</taxon>
        <taxon>Nectriaceae</taxon>
        <taxon>Fusarium</taxon>
        <taxon>Fusarium incarnatum-equiseti species complex</taxon>
    </lineage>
</organism>
<dbReference type="GO" id="GO:0004312">
    <property type="term" value="F:fatty acid synthase activity"/>
    <property type="evidence" value="ECO:0007669"/>
    <property type="project" value="TreeGrafter"/>
</dbReference>
<dbReference type="Gene3D" id="3.10.129.110">
    <property type="entry name" value="Polyketide synthase dehydratase"/>
    <property type="match status" value="1"/>
</dbReference>
<evidence type="ECO:0000256" key="2">
    <source>
        <dbReference type="ARBA" id="ARBA00022450"/>
    </source>
</evidence>
<dbReference type="InterPro" id="IPR042104">
    <property type="entry name" value="PKS_dehydratase_sf"/>
</dbReference>
<feature type="domain" description="Ketosynthase family 3 (KS3)" evidence="14">
    <location>
        <begin position="8"/>
        <end position="439"/>
    </location>
</feature>
<dbReference type="Pfam" id="PF02801">
    <property type="entry name" value="Ketoacyl-synt_C"/>
    <property type="match status" value="1"/>
</dbReference>
<evidence type="ECO:0000256" key="1">
    <source>
        <dbReference type="ARBA" id="ARBA00004685"/>
    </source>
</evidence>
<dbReference type="Pfam" id="PF08242">
    <property type="entry name" value="Methyltransf_12"/>
    <property type="match status" value="1"/>
</dbReference>
<dbReference type="GO" id="GO:0006633">
    <property type="term" value="P:fatty acid biosynthetic process"/>
    <property type="evidence" value="ECO:0007669"/>
    <property type="project" value="InterPro"/>
</dbReference>
<dbReference type="SUPFAM" id="SSF47336">
    <property type="entry name" value="ACP-like"/>
    <property type="match status" value="2"/>
</dbReference>
<dbReference type="GO" id="GO:0009403">
    <property type="term" value="P:toxin biosynthetic process"/>
    <property type="evidence" value="ECO:0007669"/>
    <property type="project" value="UniProtKB-ARBA"/>
</dbReference>
<dbReference type="PROSITE" id="PS00606">
    <property type="entry name" value="KS3_1"/>
    <property type="match status" value="1"/>
</dbReference>
<feature type="active site" description="Proton donor; for dehydratase activity" evidence="11">
    <location>
        <position position="1138"/>
    </location>
</feature>
<dbReference type="InterPro" id="IPR036291">
    <property type="entry name" value="NAD(P)-bd_dom_sf"/>
</dbReference>
<evidence type="ECO:0000259" key="15">
    <source>
        <dbReference type="PROSITE" id="PS52019"/>
    </source>
</evidence>
<proteinExistence type="inferred from homology"/>
<dbReference type="InterPro" id="IPR020806">
    <property type="entry name" value="PKS_PP-bd"/>
</dbReference>
<dbReference type="PANTHER" id="PTHR43775:SF20">
    <property type="entry name" value="HYBRID PKS-NRPS SYNTHETASE APDA"/>
    <property type="match status" value="1"/>
</dbReference>
<keyword evidence="6" id="KW-0808">Transferase</keyword>
<dbReference type="Gene3D" id="1.10.1200.10">
    <property type="entry name" value="ACP-like"/>
    <property type="match status" value="2"/>
</dbReference>
<dbReference type="GO" id="GO:0016491">
    <property type="term" value="F:oxidoreductase activity"/>
    <property type="evidence" value="ECO:0007669"/>
    <property type="project" value="UniProtKB-KW"/>
</dbReference>
<dbReference type="InterPro" id="IPR013968">
    <property type="entry name" value="PKS_KR"/>
</dbReference>
<feature type="region of interest" description="Disordered" evidence="12">
    <location>
        <begin position="2470"/>
        <end position="2509"/>
    </location>
</feature>
<feature type="compositionally biased region" description="Basic and acidic residues" evidence="12">
    <location>
        <begin position="2341"/>
        <end position="2350"/>
    </location>
</feature>
<keyword evidence="3" id="KW-0597">Phosphoprotein</keyword>
<keyword evidence="5" id="KW-0489">Methyltransferase</keyword>
<dbReference type="RefSeq" id="XP_031016473.1">
    <property type="nucleotide sequence ID" value="XM_031159402.1"/>
</dbReference>
<keyword evidence="17" id="KW-1185">Reference proteome</keyword>
<evidence type="ECO:0000313" key="16">
    <source>
        <dbReference type="EMBL" id="RBR20291.1"/>
    </source>
</evidence>
<dbReference type="InterPro" id="IPR013108">
    <property type="entry name" value="Amidohydro_3"/>
</dbReference>
<comment type="pathway">
    <text evidence="1">Mycotoxin biosynthesis.</text>
</comment>
<dbReference type="InterPro" id="IPR032821">
    <property type="entry name" value="PKS_assoc"/>
</dbReference>
<evidence type="ECO:0000259" key="14">
    <source>
        <dbReference type="PROSITE" id="PS52004"/>
    </source>
</evidence>
<reference evidence="16 17" key="1">
    <citation type="submission" date="2018-06" db="EMBL/GenBank/DDBJ databases">
        <title>Fusarium incarnatum-equiseti species complex species 28.</title>
        <authorList>
            <person name="Gardiner D.M."/>
        </authorList>
    </citation>
    <scope>NUCLEOTIDE SEQUENCE [LARGE SCALE GENOMIC DNA]</scope>
    <source>
        <strain evidence="16 17">FIESC_28</strain>
    </source>
</reference>
<dbReference type="Pfam" id="PF21089">
    <property type="entry name" value="PKS_DH_N"/>
    <property type="match status" value="1"/>
</dbReference>
<dbReference type="Gene3D" id="3.30.559.10">
    <property type="entry name" value="Chloramphenicol acetyltransferase-like domain"/>
    <property type="match status" value="1"/>
</dbReference>
<dbReference type="PANTHER" id="PTHR43775">
    <property type="entry name" value="FATTY ACID SYNTHASE"/>
    <property type="match status" value="1"/>
</dbReference>
<evidence type="ECO:0000256" key="4">
    <source>
        <dbReference type="ARBA" id="ARBA00022598"/>
    </source>
</evidence>
<dbReference type="GO" id="GO:0032259">
    <property type="term" value="P:methylation"/>
    <property type="evidence" value="ECO:0007669"/>
    <property type="project" value="UniProtKB-KW"/>
</dbReference>
<dbReference type="InterPro" id="IPR023213">
    <property type="entry name" value="CAT-like_dom_sf"/>
</dbReference>
<dbReference type="SUPFAM" id="SSF56801">
    <property type="entry name" value="Acetyl-CoA synthetase-like"/>
    <property type="match status" value="1"/>
</dbReference>
<dbReference type="Gene3D" id="3.30.559.30">
    <property type="entry name" value="Nonribosomal peptide synthetase, condensation domain"/>
    <property type="match status" value="1"/>
</dbReference>
<feature type="region of interest" description="N-terminal hotdog fold" evidence="11">
    <location>
        <begin position="934"/>
        <end position="1065"/>
    </location>
</feature>
<dbReference type="InterPro" id="IPR049551">
    <property type="entry name" value="PKS_DH_C"/>
</dbReference>
<dbReference type="InterPro" id="IPR016035">
    <property type="entry name" value="Acyl_Trfase/lysoPLipase"/>
</dbReference>
<dbReference type="SMART" id="SM00826">
    <property type="entry name" value="PKS_DH"/>
    <property type="match status" value="1"/>
</dbReference>
<dbReference type="InterPro" id="IPR020807">
    <property type="entry name" value="PKS_DH"/>
</dbReference>
<dbReference type="SMART" id="SM00825">
    <property type="entry name" value="PKS_KS"/>
    <property type="match status" value="1"/>
</dbReference>
<dbReference type="InterPro" id="IPR018201">
    <property type="entry name" value="Ketoacyl_synth_AS"/>
</dbReference>
<dbReference type="InterPro" id="IPR057326">
    <property type="entry name" value="KR_dom"/>
</dbReference>
<comment type="caution">
    <text evidence="16">The sequence shown here is derived from an EMBL/GenBank/DDBJ whole genome shotgun (WGS) entry which is preliminary data.</text>
</comment>
<dbReference type="SMART" id="SM00823">
    <property type="entry name" value="PKS_PP"/>
    <property type="match status" value="2"/>
</dbReference>
<feature type="compositionally biased region" description="Polar residues" evidence="12">
    <location>
        <begin position="2470"/>
        <end position="2480"/>
    </location>
</feature>
<dbReference type="GO" id="GO:0004315">
    <property type="term" value="F:3-oxoacyl-[acyl-carrier-protein] synthase activity"/>
    <property type="evidence" value="ECO:0007669"/>
    <property type="project" value="InterPro"/>
</dbReference>
<dbReference type="Gene3D" id="3.40.50.12780">
    <property type="entry name" value="N-terminal domain of ligase-like"/>
    <property type="match status" value="1"/>
</dbReference>
<dbReference type="Pfam" id="PF00698">
    <property type="entry name" value="Acyl_transf_1"/>
    <property type="match status" value="1"/>
</dbReference>
<dbReference type="InterPro" id="IPR020845">
    <property type="entry name" value="AMP-binding_CS"/>
</dbReference>